<dbReference type="EMBL" id="BMVF01000001">
    <property type="protein sequence ID" value="GHD84292.1"/>
    <property type="molecule type" value="Genomic_DNA"/>
</dbReference>
<proteinExistence type="predicted"/>
<name>A0A918XYL2_9ACTN</name>
<keyword evidence="2" id="KW-1185">Reference proteome</keyword>
<organism evidence="1 2">
    <name type="scientific">Streptomyces naganishii JCM 4654</name>
    <dbReference type="NCBI Taxonomy" id="1306179"/>
    <lineage>
        <taxon>Bacteria</taxon>
        <taxon>Bacillati</taxon>
        <taxon>Actinomycetota</taxon>
        <taxon>Actinomycetes</taxon>
        <taxon>Kitasatosporales</taxon>
        <taxon>Streptomycetaceae</taxon>
        <taxon>Streptomyces</taxon>
    </lineage>
</organism>
<reference evidence="1" key="1">
    <citation type="journal article" date="2014" name="Int. J. Syst. Evol. Microbiol.">
        <title>Complete genome sequence of Corynebacterium casei LMG S-19264T (=DSM 44701T), isolated from a smear-ripened cheese.</title>
        <authorList>
            <consortium name="US DOE Joint Genome Institute (JGI-PGF)"/>
            <person name="Walter F."/>
            <person name="Albersmeier A."/>
            <person name="Kalinowski J."/>
            <person name="Ruckert C."/>
        </authorList>
    </citation>
    <scope>NUCLEOTIDE SEQUENCE</scope>
    <source>
        <strain evidence="1">JCM 4654</strain>
    </source>
</reference>
<protein>
    <submittedName>
        <fullName evidence="1">Uncharacterized protein</fullName>
    </submittedName>
</protein>
<gene>
    <name evidence="1" type="ORF">GCM10010508_03790</name>
</gene>
<sequence>MTGLRQSMVGLRRSGAGLLPQAGCCGSRPEAVRPRAVRAGRSAGARVPVRVRERAPVRGRAPAGVGVDPQVVVRGTGTAARVRAAGVAVGRGCWSSGML</sequence>
<accession>A0A918XYL2</accession>
<comment type="caution">
    <text evidence="1">The sequence shown here is derived from an EMBL/GenBank/DDBJ whole genome shotgun (WGS) entry which is preliminary data.</text>
</comment>
<evidence type="ECO:0000313" key="2">
    <source>
        <dbReference type="Proteomes" id="UP000608955"/>
    </source>
</evidence>
<reference evidence="1" key="2">
    <citation type="submission" date="2020-09" db="EMBL/GenBank/DDBJ databases">
        <authorList>
            <person name="Sun Q."/>
            <person name="Ohkuma M."/>
        </authorList>
    </citation>
    <scope>NUCLEOTIDE SEQUENCE</scope>
    <source>
        <strain evidence="1">JCM 4654</strain>
    </source>
</reference>
<dbReference type="AlphaFoldDB" id="A0A918XYL2"/>
<dbReference type="Proteomes" id="UP000608955">
    <property type="component" value="Unassembled WGS sequence"/>
</dbReference>
<evidence type="ECO:0000313" key="1">
    <source>
        <dbReference type="EMBL" id="GHD84292.1"/>
    </source>
</evidence>